<accession>C7N4D7</accession>
<dbReference type="Gene3D" id="3.40.50.1000">
    <property type="entry name" value="HAD superfamily/HAD-like"/>
    <property type="match status" value="1"/>
</dbReference>
<dbReference type="Pfam" id="PF00702">
    <property type="entry name" value="Hydrolase"/>
    <property type="match status" value="1"/>
</dbReference>
<dbReference type="STRING" id="471855.Shel_07140"/>
<dbReference type="HOGENOM" id="CLU_064956_1_0_11"/>
<keyword evidence="2" id="KW-1185">Reference proteome</keyword>
<protein>
    <submittedName>
        <fullName evidence="1">Predicted phosphatase</fullName>
    </submittedName>
</protein>
<reference evidence="1 2" key="1">
    <citation type="journal article" date="2009" name="Stand. Genomic Sci.">
        <title>Complete genome sequence of Slackia heliotrinireducens type strain (RHS 1).</title>
        <authorList>
            <person name="Pukall R."/>
            <person name="Lapidus A."/>
            <person name="Nolan M."/>
            <person name="Copeland A."/>
            <person name="Glavina Del Rio T."/>
            <person name="Lucas S."/>
            <person name="Chen F."/>
            <person name="Tice H."/>
            <person name="Cheng J.F."/>
            <person name="Chertkov O."/>
            <person name="Bruce D."/>
            <person name="Goodwin L."/>
            <person name="Kuske C."/>
            <person name="Brettin T."/>
            <person name="Detter J.C."/>
            <person name="Han C."/>
            <person name="Pitluck S."/>
            <person name="Pati A."/>
            <person name="Mavrommatis K."/>
            <person name="Ivanova N."/>
            <person name="Ovchinnikova G."/>
            <person name="Chen A."/>
            <person name="Palaniappan K."/>
            <person name="Schneider S."/>
            <person name="Rohde M."/>
            <person name="Chain P."/>
            <person name="D'haeseleer P."/>
            <person name="Goker M."/>
            <person name="Bristow J."/>
            <person name="Eisen J.A."/>
            <person name="Markowitz V."/>
            <person name="Kyrpides N.C."/>
            <person name="Klenk H.P."/>
            <person name="Hugenholtz P."/>
        </authorList>
    </citation>
    <scope>NUCLEOTIDE SEQUENCE [LARGE SCALE GENOMIC DNA]</scope>
    <source>
        <strain evidence="2">ATCC 29202 / DSM 20476 / NCTC 11029 / RHS 1</strain>
    </source>
</reference>
<evidence type="ECO:0000313" key="1">
    <source>
        <dbReference type="EMBL" id="ACV21772.1"/>
    </source>
</evidence>
<dbReference type="AlphaFoldDB" id="C7N4D7"/>
<proteinExistence type="predicted"/>
<name>C7N4D7_SLAHD</name>
<dbReference type="KEGG" id="shi:Shel_07140"/>
<dbReference type="InterPro" id="IPR023214">
    <property type="entry name" value="HAD_sf"/>
</dbReference>
<sequence length="239" mass="26727">MSRAYQYILFDLDGTLLPLTVEDFMQRYVPALYDFMAARGKDAGVVVDAVFGATRTMAEHPDQTNEKCFWDAFEPLIEAPREEYEPLMLDFYLSDFDKVKGGTVPDQNMVDAVATLKAKGYPMAVATMPMFPLEAVQTRLGWAGLNPDDFEFITTYSNSTALKPRTEYYNHVFEMAGHKPGDMLMVGNNTLEDGVTARLGCNLYLVTDHLIVQDGGVDLEQFPHGTSTDFLAFCQALPE</sequence>
<dbReference type="EMBL" id="CP001684">
    <property type="protein sequence ID" value="ACV21772.1"/>
    <property type="molecule type" value="Genomic_DNA"/>
</dbReference>
<dbReference type="SFLD" id="SFLDG01129">
    <property type="entry name" value="C1.5:_HAD__Beta-PGM__Phosphata"/>
    <property type="match status" value="1"/>
</dbReference>
<organism evidence="1 2">
    <name type="scientific">Slackia heliotrinireducens (strain ATCC 29202 / DSM 20476 / NCTC 11029 / RHS 1)</name>
    <name type="common">Peptococcus heliotrinreducens</name>
    <dbReference type="NCBI Taxonomy" id="471855"/>
    <lineage>
        <taxon>Bacteria</taxon>
        <taxon>Bacillati</taxon>
        <taxon>Actinomycetota</taxon>
        <taxon>Coriobacteriia</taxon>
        <taxon>Eggerthellales</taxon>
        <taxon>Eggerthellaceae</taxon>
        <taxon>Slackia</taxon>
    </lineage>
</organism>
<dbReference type="RefSeq" id="WP_012797876.1">
    <property type="nucleotide sequence ID" value="NC_013165.1"/>
</dbReference>
<dbReference type="SUPFAM" id="SSF56784">
    <property type="entry name" value="HAD-like"/>
    <property type="match status" value="1"/>
</dbReference>
<dbReference type="InterPro" id="IPR036412">
    <property type="entry name" value="HAD-like_sf"/>
</dbReference>
<dbReference type="eggNOG" id="COG0637">
    <property type="taxonomic scope" value="Bacteria"/>
</dbReference>
<evidence type="ECO:0000313" key="2">
    <source>
        <dbReference type="Proteomes" id="UP000002026"/>
    </source>
</evidence>
<dbReference type="SFLD" id="SFLDS00003">
    <property type="entry name" value="Haloacid_Dehalogenase"/>
    <property type="match status" value="1"/>
</dbReference>
<gene>
    <name evidence="1" type="ordered locus">Shel_07140</name>
</gene>
<dbReference type="Proteomes" id="UP000002026">
    <property type="component" value="Chromosome"/>
</dbReference>